<keyword evidence="2" id="KW-1185">Reference proteome</keyword>
<evidence type="ECO:0000313" key="2">
    <source>
        <dbReference type="Proteomes" id="UP000188324"/>
    </source>
</evidence>
<dbReference type="RefSeq" id="WP_077343727.1">
    <property type="nucleotide sequence ID" value="NZ_CP019605.1"/>
</dbReference>
<dbReference type="STRING" id="1610493.RPIT_12495"/>
<sequence length="273" mass="26929">MNQNPVQVRSHQRFSTVVRAELRRHLSSRRHLVRLALIAAAGLLAGMGALAFVASFDPEGAAATGGSVPTAMETAGGVVAILLGLSALGAAAAETSDGTVLSSLLLVPDRRRLLAARAVAPMVIGEVTALTAAGAVLAGGLAMSGGSRIDLGVVALSLLAIAVAAPLTALLGFLTGTLVRRGAPAMAIAMFALLVLPLAVGAAQLAAPPALGPALGYALQATPGVAVLQSLSVSAANQGPVPVALTGLAVLAGWVAIVAVGASVQFRREGQTA</sequence>
<accession>A0A1Q2CHI1</accession>
<evidence type="ECO:0000313" key="1">
    <source>
        <dbReference type="EMBL" id="AQP45520.1"/>
    </source>
</evidence>
<reference evidence="1 2" key="1">
    <citation type="journal article" date="2016" name="Int. J. Syst. Evol. Microbiol.">
        <title>Tessaracoccus flavus sp. nov., isolated from the drainage system of a lindane-producing factory.</title>
        <authorList>
            <person name="Kumari R."/>
            <person name="Singh P."/>
            <person name="Schumann P."/>
            <person name="Lal R."/>
        </authorList>
    </citation>
    <scope>NUCLEOTIDE SEQUENCE [LARGE SCALE GENOMIC DNA]</scope>
    <source>
        <strain evidence="1 2">RP1T</strain>
    </source>
</reference>
<protein>
    <submittedName>
        <fullName evidence="1">Uncharacterized protein</fullName>
    </submittedName>
</protein>
<dbReference type="EMBL" id="CP019605">
    <property type="protein sequence ID" value="AQP45520.1"/>
    <property type="molecule type" value="Genomic_DNA"/>
</dbReference>
<organism evidence="1 2">
    <name type="scientific">Tessaracoccus flavus</name>
    <dbReference type="NCBI Taxonomy" id="1610493"/>
    <lineage>
        <taxon>Bacteria</taxon>
        <taxon>Bacillati</taxon>
        <taxon>Actinomycetota</taxon>
        <taxon>Actinomycetes</taxon>
        <taxon>Propionibacteriales</taxon>
        <taxon>Propionibacteriaceae</taxon>
        <taxon>Tessaracoccus</taxon>
    </lineage>
</organism>
<name>A0A1Q2CHI1_9ACTN</name>
<dbReference type="AlphaFoldDB" id="A0A1Q2CHI1"/>
<dbReference type="KEGG" id="tfl:RPIT_12495"/>
<gene>
    <name evidence="1" type="ORF">RPIT_12495</name>
</gene>
<dbReference type="Proteomes" id="UP000188324">
    <property type="component" value="Chromosome"/>
</dbReference>
<proteinExistence type="predicted"/>